<keyword evidence="2" id="KW-0812">Transmembrane</keyword>
<gene>
    <name evidence="3" type="ORF">SLS62_004890</name>
</gene>
<reference evidence="3 4" key="1">
    <citation type="submission" date="2024-02" db="EMBL/GenBank/DDBJ databases">
        <title>De novo assembly and annotation of 12 fungi associated with fruit tree decline syndrome in Ontario, Canada.</title>
        <authorList>
            <person name="Sulman M."/>
            <person name="Ellouze W."/>
            <person name="Ilyukhin E."/>
        </authorList>
    </citation>
    <scope>NUCLEOTIDE SEQUENCE [LARGE SCALE GENOMIC DNA]</scope>
    <source>
        <strain evidence="3 4">M11/M66-122</strain>
    </source>
</reference>
<feature type="transmembrane region" description="Helical" evidence="2">
    <location>
        <begin position="15"/>
        <end position="33"/>
    </location>
</feature>
<protein>
    <submittedName>
        <fullName evidence="3">Uncharacterized protein</fullName>
    </submittedName>
</protein>
<comment type="caution">
    <text evidence="3">The sequence shown here is derived from an EMBL/GenBank/DDBJ whole genome shotgun (WGS) entry which is preliminary data.</text>
</comment>
<feature type="region of interest" description="Disordered" evidence="1">
    <location>
        <begin position="200"/>
        <end position="228"/>
    </location>
</feature>
<feature type="transmembrane region" description="Helical" evidence="2">
    <location>
        <begin position="45"/>
        <end position="71"/>
    </location>
</feature>
<keyword evidence="4" id="KW-1185">Reference proteome</keyword>
<evidence type="ECO:0000256" key="1">
    <source>
        <dbReference type="SAM" id="MobiDB-lite"/>
    </source>
</evidence>
<evidence type="ECO:0000313" key="3">
    <source>
        <dbReference type="EMBL" id="KAK7753157.1"/>
    </source>
</evidence>
<dbReference type="Proteomes" id="UP001320420">
    <property type="component" value="Unassembled WGS sequence"/>
</dbReference>
<keyword evidence="2" id="KW-0472">Membrane</keyword>
<keyword evidence="2" id="KW-1133">Transmembrane helix</keyword>
<organism evidence="3 4">
    <name type="scientific">Diatrype stigma</name>
    <dbReference type="NCBI Taxonomy" id="117547"/>
    <lineage>
        <taxon>Eukaryota</taxon>
        <taxon>Fungi</taxon>
        <taxon>Dikarya</taxon>
        <taxon>Ascomycota</taxon>
        <taxon>Pezizomycotina</taxon>
        <taxon>Sordariomycetes</taxon>
        <taxon>Xylariomycetidae</taxon>
        <taxon>Xylariales</taxon>
        <taxon>Diatrypaceae</taxon>
        <taxon>Diatrype</taxon>
    </lineage>
</organism>
<evidence type="ECO:0000256" key="2">
    <source>
        <dbReference type="SAM" id="Phobius"/>
    </source>
</evidence>
<accession>A0AAN9UTY5</accession>
<name>A0AAN9UTY5_9PEZI</name>
<dbReference type="AlphaFoldDB" id="A0AAN9UTY5"/>
<evidence type="ECO:0000313" key="4">
    <source>
        <dbReference type="Proteomes" id="UP001320420"/>
    </source>
</evidence>
<sequence length="228" mass="25235">MDICTRTLLPASDTFMGIAATGALVSLVTRITLGPRLQVAIAVLYFFIFWALTVAGTLTILLPFGTCQFAISITYMEYTVIHSLGTSFTNVAILLVVSASMLSSCLGAWDNITDQTGETKDWRECDDRNWLAPVVLLALEAAEACKEGMEPSSKSKTVWFRLFWLWPRFIHNYMKGFRRLGRWSSSFGLKRYQEAPEAGEVAESNAVGERTPLLSHPAVQSVGETADH</sequence>
<proteinExistence type="predicted"/>
<dbReference type="EMBL" id="JAKJXP020000031">
    <property type="protein sequence ID" value="KAK7753157.1"/>
    <property type="molecule type" value="Genomic_DNA"/>
</dbReference>